<proteinExistence type="predicted"/>
<evidence type="ECO:0000256" key="6">
    <source>
        <dbReference type="ARBA" id="ARBA00023180"/>
    </source>
</evidence>
<dbReference type="KEGG" id="lcre:Pla8534_28540"/>
<evidence type="ECO:0000313" key="9">
    <source>
        <dbReference type="EMBL" id="QDU95043.1"/>
    </source>
</evidence>
<keyword evidence="2" id="KW-0812">Transmembrane</keyword>
<dbReference type="InterPro" id="IPR007829">
    <property type="entry name" value="TM2"/>
</dbReference>
<evidence type="ECO:0000256" key="3">
    <source>
        <dbReference type="ARBA" id="ARBA00022729"/>
    </source>
</evidence>
<name>A0A518DT96_9BACT</name>
<evidence type="ECO:0000256" key="1">
    <source>
        <dbReference type="ARBA" id="ARBA00004141"/>
    </source>
</evidence>
<keyword evidence="6" id="KW-0325">Glycoprotein</keyword>
<dbReference type="SUPFAM" id="SSF55277">
    <property type="entry name" value="GYF domain"/>
    <property type="match status" value="1"/>
</dbReference>
<feature type="compositionally biased region" description="Basic residues" evidence="7">
    <location>
        <begin position="245"/>
        <end position="255"/>
    </location>
</feature>
<feature type="region of interest" description="Disordered" evidence="7">
    <location>
        <begin position="112"/>
        <end position="283"/>
    </location>
</feature>
<evidence type="ECO:0000259" key="8">
    <source>
        <dbReference type="Pfam" id="PF05154"/>
    </source>
</evidence>
<accession>A0A518DT96</accession>
<dbReference type="RefSeq" id="WP_197443272.1">
    <property type="nucleotide sequence ID" value="NZ_CP036433.1"/>
</dbReference>
<dbReference type="EMBL" id="CP036433">
    <property type="protein sequence ID" value="QDU95043.1"/>
    <property type="molecule type" value="Genomic_DNA"/>
</dbReference>
<keyword evidence="5" id="KW-0472">Membrane</keyword>
<keyword evidence="4" id="KW-1133">Transmembrane helix</keyword>
<feature type="domain" description="TM2" evidence="8">
    <location>
        <begin position="284"/>
        <end position="331"/>
    </location>
</feature>
<evidence type="ECO:0000256" key="7">
    <source>
        <dbReference type="SAM" id="MobiDB-lite"/>
    </source>
</evidence>
<dbReference type="PANTHER" id="PTHR21016:SF7">
    <property type="entry name" value="TM2 DOMAIN-CONTAINING PROTEIN 3"/>
    <property type="match status" value="1"/>
</dbReference>
<dbReference type="Proteomes" id="UP000317648">
    <property type="component" value="Chromosome"/>
</dbReference>
<feature type="compositionally biased region" description="Basic and acidic residues" evidence="7">
    <location>
        <begin position="157"/>
        <end position="167"/>
    </location>
</feature>
<protein>
    <submittedName>
        <fullName evidence="9">TM2 domain protein</fullName>
    </submittedName>
</protein>
<dbReference type="AlphaFoldDB" id="A0A518DT96"/>
<keyword evidence="10" id="KW-1185">Reference proteome</keyword>
<sequence>MPIEISCSSCDKRLRVKDDLAGKKVRCPQCKGVIEVPSDGVSVAAEDEAGDAASTEEMWFVKTDEGEDFGPISRTELDGWVADGRLNGDCQLLIEGSDQWQWASDVFPQLEEQADEDEDPLGPSPEQVAAEKAAEEQAAKVAAEKAAAQKAAAQKAAAEKAAKEKAAASKGAAVQSPKTAPQASDKKEKEPVVAKATAQPTAKAVAVPAQSIGPAVGPNEEGKPKIDAPASSFDFGVSNSPTARLRGKRRVKKMTTKTSPPPATSPSASISPNPEGGPPAGTSDKQKVTAAILCLFGALGVQRFYLGYTGIGIAQLCTCGGCGIWTIIDLVSILTDKLPDAEGRPLA</sequence>
<dbReference type="GO" id="GO:0016020">
    <property type="term" value="C:membrane"/>
    <property type="evidence" value="ECO:0007669"/>
    <property type="project" value="UniProtKB-SubCell"/>
</dbReference>
<evidence type="ECO:0000256" key="4">
    <source>
        <dbReference type="ARBA" id="ARBA00022989"/>
    </source>
</evidence>
<keyword evidence="3" id="KW-0732">Signal</keyword>
<dbReference type="PANTHER" id="PTHR21016">
    <property type="entry name" value="BETA-AMYLOID BINDING PROTEIN-RELATED"/>
    <property type="match status" value="1"/>
</dbReference>
<feature type="compositionally biased region" description="Low complexity" evidence="7">
    <location>
        <begin position="139"/>
        <end position="156"/>
    </location>
</feature>
<organism evidence="9 10">
    <name type="scientific">Lignipirellula cremea</name>
    <dbReference type="NCBI Taxonomy" id="2528010"/>
    <lineage>
        <taxon>Bacteria</taxon>
        <taxon>Pseudomonadati</taxon>
        <taxon>Planctomycetota</taxon>
        <taxon>Planctomycetia</taxon>
        <taxon>Pirellulales</taxon>
        <taxon>Pirellulaceae</taxon>
        <taxon>Lignipirellula</taxon>
    </lineage>
</organism>
<comment type="subcellular location">
    <subcellularLocation>
        <location evidence="1">Membrane</location>
        <topology evidence="1">Multi-pass membrane protein</topology>
    </subcellularLocation>
</comment>
<reference evidence="9 10" key="1">
    <citation type="submission" date="2019-02" db="EMBL/GenBank/DDBJ databases">
        <title>Deep-cultivation of Planctomycetes and their phenomic and genomic characterization uncovers novel biology.</title>
        <authorList>
            <person name="Wiegand S."/>
            <person name="Jogler M."/>
            <person name="Boedeker C."/>
            <person name="Pinto D."/>
            <person name="Vollmers J."/>
            <person name="Rivas-Marin E."/>
            <person name="Kohn T."/>
            <person name="Peeters S.H."/>
            <person name="Heuer A."/>
            <person name="Rast P."/>
            <person name="Oberbeckmann S."/>
            <person name="Bunk B."/>
            <person name="Jeske O."/>
            <person name="Meyerdierks A."/>
            <person name="Storesund J.E."/>
            <person name="Kallscheuer N."/>
            <person name="Luecker S."/>
            <person name="Lage O.M."/>
            <person name="Pohl T."/>
            <person name="Merkel B.J."/>
            <person name="Hornburger P."/>
            <person name="Mueller R.-W."/>
            <person name="Bruemmer F."/>
            <person name="Labrenz M."/>
            <person name="Spormann A.M."/>
            <person name="Op den Camp H."/>
            <person name="Overmann J."/>
            <person name="Amann R."/>
            <person name="Jetten M.S.M."/>
            <person name="Mascher T."/>
            <person name="Medema M.H."/>
            <person name="Devos D.P."/>
            <person name="Kaster A.-K."/>
            <person name="Ovreas L."/>
            <person name="Rohde M."/>
            <person name="Galperin M.Y."/>
            <person name="Jogler C."/>
        </authorList>
    </citation>
    <scope>NUCLEOTIDE SEQUENCE [LARGE SCALE GENOMIC DNA]</scope>
    <source>
        <strain evidence="9 10">Pla85_3_4</strain>
    </source>
</reference>
<dbReference type="Pfam" id="PF05154">
    <property type="entry name" value="TM2"/>
    <property type="match status" value="1"/>
</dbReference>
<evidence type="ECO:0000313" key="10">
    <source>
        <dbReference type="Proteomes" id="UP000317648"/>
    </source>
</evidence>
<dbReference type="InterPro" id="IPR035445">
    <property type="entry name" value="GYF-like_dom_sf"/>
</dbReference>
<gene>
    <name evidence="9" type="ORF">Pla8534_28540</name>
</gene>
<dbReference type="InterPro" id="IPR050932">
    <property type="entry name" value="TM2D1-3-like"/>
</dbReference>
<evidence type="ECO:0000256" key="5">
    <source>
        <dbReference type="ARBA" id="ARBA00023136"/>
    </source>
</evidence>
<evidence type="ECO:0000256" key="2">
    <source>
        <dbReference type="ARBA" id="ARBA00022692"/>
    </source>
</evidence>